<keyword evidence="2" id="KW-1185">Reference proteome</keyword>
<evidence type="ECO:0000313" key="2">
    <source>
        <dbReference type="Proteomes" id="UP001221757"/>
    </source>
</evidence>
<sequence length="89" mass="10040">NINTMNLVWAFNFTTDTDVGDNPIKLDTFDYQKGILIGSKPFRAKITPRTAKKAEIIECEFLEAVDTLSESEFGLSPEDKEFLVQSQAH</sequence>
<accession>A0AAD7G825</accession>
<comment type="caution">
    <text evidence="1">The sequence shown here is derived from an EMBL/GenBank/DDBJ whole genome shotgun (WGS) entry which is preliminary data.</text>
</comment>
<reference evidence="1" key="1">
    <citation type="submission" date="2023-03" db="EMBL/GenBank/DDBJ databases">
        <title>Massive genome expansion in bonnet fungi (Mycena s.s.) driven by repeated elements and novel gene families across ecological guilds.</title>
        <authorList>
            <consortium name="Lawrence Berkeley National Laboratory"/>
            <person name="Harder C.B."/>
            <person name="Miyauchi S."/>
            <person name="Viragh M."/>
            <person name="Kuo A."/>
            <person name="Thoen E."/>
            <person name="Andreopoulos B."/>
            <person name="Lu D."/>
            <person name="Skrede I."/>
            <person name="Drula E."/>
            <person name="Henrissat B."/>
            <person name="Morin E."/>
            <person name="Kohler A."/>
            <person name="Barry K."/>
            <person name="LaButti K."/>
            <person name="Morin E."/>
            <person name="Salamov A."/>
            <person name="Lipzen A."/>
            <person name="Mereny Z."/>
            <person name="Hegedus B."/>
            <person name="Baldrian P."/>
            <person name="Stursova M."/>
            <person name="Weitz H."/>
            <person name="Taylor A."/>
            <person name="Grigoriev I.V."/>
            <person name="Nagy L.G."/>
            <person name="Martin F."/>
            <person name="Kauserud H."/>
        </authorList>
    </citation>
    <scope>NUCLEOTIDE SEQUENCE</scope>
    <source>
        <strain evidence="1">CBHHK067</strain>
    </source>
</reference>
<organism evidence="1 2">
    <name type="scientific">Mycena rosella</name>
    <name type="common">Pink bonnet</name>
    <name type="synonym">Agaricus rosellus</name>
    <dbReference type="NCBI Taxonomy" id="1033263"/>
    <lineage>
        <taxon>Eukaryota</taxon>
        <taxon>Fungi</taxon>
        <taxon>Dikarya</taxon>
        <taxon>Basidiomycota</taxon>
        <taxon>Agaricomycotina</taxon>
        <taxon>Agaricomycetes</taxon>
        <taxon>Agaricomycetidae</taxon>
        <taxon>Agaricales</taxon>
        <taxon>Marasmiineae</taxon>
        <taxon>Mycenaceae</taxon>
        <taxon>Mycena</taxon>
    </lineage>
</organism>
<dbReference type="EMBL" id="JARKIE010000212">
    <property type="protein sequence ID" value="KAJ7665799.1"/>
    <property type="molecule type" value="Genomic_DNA"/>
</dbReference>
<feature type="non-terminal residue" evidence="1">
    <location>
        <position position="89"/>
    </location>
</feature>
<dbReference type="AlphaFoldDB" id="A0AAD7G825"/>
<proteinExistence type="predicted"/>
<protein>
    <submittedName>
        <fullName evidence="1">Uncharacterized protein</fullName>
    </submittedName>
</protein>
<gene>
    <name evidence="1" type="ORF">B0H17DRAFT_951228</name>
</gene>
<name>A0AAD7G825_MYCRO</name>
<evidence type="ECO:0000313" key="1">
    <source>
        <dbReference type="EMBL" id="KAJ7665799.1"/>
    </source>
</evidence>
<dbReference type="Proteomes" id="UP001221757">
    <property type="component" value="Unassembled WGS sequence"/>
</dbReference>